<evidence type="ECO:0000313" key="3">
    <source>
        <dbReference type="Proteomes" id="UP001565474"/>
    </source>
</evidence>
<dbReference type="Proteomes" id="UP001565474">
    <property type="component" value="Unassembled WGS sequence"/>
</dbReference>
<protein>
    <submittedName>
        <fullName evidence="2">Uncharacterized protein</fullName>
    </submittedName>
</protein>
<accession>A0ABV4GBC6</accession>
<keyword evidence="3" id="KW-1185">Reference proteome</keyword>
<evidence type="ECO:0000256" key="1">
    <source>
        <dbReference type="SAM" id="Phobius"/>
    </source>
</evidence>
<organism evidence="2 3">
    <name type="scientific">Bradyrhizobium yuanmingense</name>
    <dbReference type="NCBI Taxonomy" id="108015"/>
    <lineage>
        <taxon>Bacteria</taxon>
        <taxon>Pseudomonadati</taxon>
        <taxon>Pseudomonadota</taxon>
        <taxon>Alphaproteobacteria</taxon>
        <taxon>Hyphomicrobiales</taxon>
        <taxon>Nitrobacteraceae</taxon>
        <taxon>Bradyrhizobium</taxon>
    </lineage>
</organism>
<sequence length="281" mass="31557">MKPAAIAGRSRAQRRGAVVAVADIRLHVMPDVIRQIRPVLSAVLLTLLGALLAACSGGDFGRTRESMRSDDMHRWLGAEVTSSVGLRPSQFQLTDEERQLRDLAYPMIEPPLSRPAWKSVFGDYKALPSPWRQKVVFDRTMYGRTLIDEPHRSHSSRYAQLIEDVRNDITRFEPFFASAIRVIDLDRKRDASMARVSALSPRERDDAVARMQENSLIIQWVQQCLEQRISSYRWALERLVIQAPDGMAADADRLIGELAAQTANPPVQGQPPYGRAVVSKG</sequence>
<keyword evidence="1" id="KW-0812">Transmembrane</keyword>
<feature type="transmembrane region" description="Helical" evidence="1">
    <location>
        <begin position="39"/>
        <end position="58"/>
    </location>
</feature>
<gene>
    <name evidence="2" type="ORF">ABH992_000796</name>
</gene>
<name>A0ABV4GBC6_9BRAD</name>
<evidence type="ECO:0000313" key="2">
    <source>
        <dbReference type="EMBL" id="MEY9468397.1"/>
    </source>
</evidence>
<proteinExistence type="predicted"/>
<comment type="caution">
    <text evidence="2">The sequence shown here is derived from an EMBL/GenBank/DDBJ whole genome shotgun (WGS) entry which is preliminary data.</text>
</comment>
<keyword evidence="1" id="KW-1133">Transmembrane helix</keyword>
<dbReference type="EMBL" id="JBGBZN010000002">
    <property type="protein sequence ID" value="MEY9468397.1"/>
    <property type="molecule type" value="Genomic_DNA"/>
</dbReference>
<reference evidence="2 3" key="1">
    <citation type="submission" date="2024-07" db="EMBL/GenBank/DDBJ databases">
        <title>Genomic Encyclopedia of Type Strains, Phase V (KMG-V): Genome sequencing to study the core and pangenomes of soil and plant-associated prokaryotes.</title>
        <authorList>
            <person name="Whitman W."/>
        </authorList>
    </citation>
    <scope>NUCLEOTIDE SEQUENCE [LARGE SCALE GENOMIC DNA]</scope>
    <source>
        <strain evidence="2 3">USDA 222</strain>
    </source>
</reference>
<keyword evidence="1" id="KW-0472">Membrane</keyword>